<evidence type="ECO:0000256" key="1">
    <source>
        <dbReference type="SAM" id="SignalP"/>
    </source>
</evidence>
<dbReference type="RefSeq" id="XP_046014549.1">
    <property type="nucleotide sequence ID" value="XM_046153786.1"/>
</dbReference>
<evidence type="ECO:0000313" key="3">
    <source>
        <dbReference type="Proteomes" id="UP000756346"/>
    </source>
</evidence>
<protein>
    <submittedName>
        <fullName evidence="2">Uncharacterized protein</fullName>
    </submittedName>
</protein>
<dbReference type="Proteomes" id="UP000756346">
    <property type="component" value="Unassembled WGS sequence"/>
</dbReference>
<feature type="signal peptide" evidence="1">
    <location>
        <begin position="1"/>
        <end position="18"/>
    </location>
</feature>
<organism evidence="2 3">
    <name type="scientific">Microdochium trichocladiopsis</name>
    <dbReference type="NCBI Taxonomy" id="1682393"/>
    <lineage>
        <taxon>Eukaryota</taxon>
        <taxon>Fungi</taxon>
        <taxon>Dikarya</taxon>
        <taxon>Ascomycota</taxon>
        <taxon>Pezizomycotina</taxon>
        <taxon>Sordariomycetes</taxon>
        <taxon>Xylariomycetidae</taxon>
        <taxon>Xylariales</taxon>
        <taxon>Microdochiaceae</taxon>
        <taxon>Microdochium</taxon>
    </lineage>
</organism>
<dbReference type="EMBL" id="JAGTJQ010000004">
    <property type="protein sequence ID" value="KAH7033717.1"/>
    <property type="molecule type" value="Genomic_DNA"/>
</dbReference>
<accession>A0A9P9BVW0</accession>
<dbReference type="OrthoDB" id="4683328at2759"/>
<proteinExistence type="predicted"/>
<feature type="chain" id="PRO_5040424948" evidence="1">
    <location>
        <begin position="19"/>
        <end position="98"/>
    </location>
</feature>
<gene>
    <name evidence="2" type="ORF">B0I36DRAFT_321942</name>
</gene>
<keyword evidence="3" id="KW-1185">Reference proteome</keyword>
<keyword evidence="1" id="KW-0732">Signal</keyword>
<dbReference type="AlphaFoldDB" id="A0A9P9BVW0"/>
<name>A0A9P9BVW0_9PEZI</name>
<dbReference type="GeneID" id="70183332"/>
<comment type="caution">
    <text evidence="2">The sequence shown here is derived from an EMBL/GenBank/DDBJ whole genome shotgun (WGS) entry which is preliminary data.</text>
</comment>
<evidence type="ECO:0000313" key="2">
    <source>
        <dbReference type="EMBL" id="KAH7033717.1"/>
    </source>
</evidence>
<reference evidence="2" key="1">
    <citation type="journal article" date="2021" name="Nat. Commun.">
        <title>Genetic determinants of endophytism in the Arabidopsis root mycobiome.</title>
        <authorList>
            <person name="Mesny F."/>
            <person name="Miyauchi S."/>
            <person name="Thiergart T."/>
            <person name="Pickel B."/>
            <person name="Atanasova L."/>
            <person name="Karlsson M."/>
            <person name="Huettel B."/>
            <person name="Barry K.W."/>
            <person name="Haridas S."/>
            <person name="Chen C."/>
            <person name="Bauer D."/>
            <person name="Andreopoulos W."/>
            <person name="Pangilinan J."/>
            <person name="LaButti K."/>
            <person name="Riley R."/>
            <person name="Lipzen A."/>
            <person name="Clum A."/>
            <person name="Drula E."/>
            <person name="Henrissat B."/>
            <person name="Kohler A."/>
            <person name="Grigoriev I.V."/>
            <person name="Martin F.M."/>
            <person name="Hacquard S."/>
        </authorList>
    </citation>
    <scope>NUCLEOTIDE SEQUENCE</scope>
    <source>
        <strain evidence="2">MPI-CAGE-CH-0230</strain>
    </source>
</reference>
<sequence>MQIKNITAIVALFVSVAAAVPKEVTVRDTTALSDGEFSELYCCGLGRRGELNTRCCRRSAEEEAAVAKRSPVAMPDEEFHELYCCGLGRRGELITRCC</sequence>